<dbReference type="Pfam" id="PF00031">
    <property type="entry name" value="Cystatin"/>
    <property type="match status" value="1"/>
</dbReference>
<dbReference type="Gene3D" id="2.40.30.10">
    <property type="entry name" value="Translation factors"/>
    <property type="match status" value="1"/>
</dbReference>
<reference evidence="9" key="1">
    <citation type="submission" date="2016-06" db="EMBL/GenBank/DDBJ databases">
        <title>Parallel loss of symbiosis genes in relatives of nitrogen-fixing non-legume Parasponia.</title>
        <authorList>
            <person name="Van Velzen R."/>
            <person name="Holmer R."/>
            <person name="Bu F."/>
            <person name="Rutten L."/>
            <person name="Van Zeijl A."/>
            <person name="Liu W."/>
            <person name="Santuari L."/>
            <person name="Cao Q."/>
            <person name="Sharma T."/>
            <person name="Shen D."/>
            <person name="Roswanjaya Y."/>
            <person name="Wardhani T."/>
            <person name="Kalhor M.S."/>
            <person name="Jansen J."/>
            <person name="Van den Hoogen J."/>
            <person name="Gungor B."/>
            <person name="Hartog M."/>
            <person name="Hontelez J."/>
            <person name="Verver J."/>
            <person name="Yang W.-C."/>
            <person name="Schijlen E."/>
            <person name="Repin R."/>
            <person name="Schilthuizen M."/>
            <person name="Schranz E."/>
            <person name="Heidstra R."/>
            <person name="Miyata K."/>
            <person name="Fedorova E."/>
            <person name="Kohlen W."/>
            <person name="Bisseling T."/>
            <person name="Smit S."/>
            <person name="Geurts R."/>
        </authorList>
    </citation>
    <scope>NUCLEOTIDE SEQUENCE [LARGE SCALE GENOMIC DNA]</scope>
    <source>
        <strain evidence="9">cv. RG33-2</strain>
    </source>
</reference>
<dbReference type="GO" id="GO:0004869">
    <property type="term" value="F:cysteine-type endopeptidase inhibitor activity"/>
    <property type="evidence" value="ECO:0007669"/>
    <property type="project" value="UniProtKB-KW"/>
</dbReference>
<keyword evidence="9" id="KW-1185">Reference proteome</keyword>
<dbReference type="FunFam" id="2.40.30.10:FF:000013">
    <property type="entry name" value="eukaryotic translation initiation factor 5B"/>
    <property type="match status" value="1"/>
</dbReference>
<sequence length="939" mass="106570">FSNLRKGMVTDHHHGEYSEKYQVQEEKAVIMGKEEEKKKWSMKAISKDDVEVVCCAATELKLKNVSPDAFVIVYLDDNDSEMHHDVTIKAIEAEMNELFNGKGADYENKVPKHHIEMQEAPARRKKAEEKAKREEEERLKRGEEERQRQEENLSQYSEECGGRGRRRSFFEELVDELNGKAADYKKKVVPRHNLMETQEEIARRKEAEEKAKREEEERLKREEEEWRREEELWRNPDEETKHRDEVYLSRHRAMAIELAAIGRYRRAKCKTNTTTSSATAKTNTTSTSSAPAKTNTTSTSSAPARKPLIKKMFPTNLRSPVCCVMGDTGNKTKLLLDCIRDGTNDDLEGDHDEAAKSGRIAQRQIGATHLPLENILERSKGLRTSDELKLPGLLVIDTPWHEFSFSTKLRSSSRALGLVDMAVLVVDIMHGLDPQTIESLNLLKMRKTEFIVALNNVDKLYGWKSDSNASFIKSMREQSEDVKNEFNMRLTQIISQFKEQGLNTELYCSNKQRGKTYSIVPTIAITGVGIPELLLLLLIRAQSAMVEKLAYTSEVQCTVLEVNVVEGHGTTIDVILVNGVLHEGDEIVVCGMQGLIVTTIRALLTPHLMKELRVMGTYMHHKEIKAAQGIKITAEGLEHAIAGTGLYVVGPYDDLEEIKELAIKDMKSVLSRIDKSCGVGVQASAVKKAQIPQGKYCVLKGLEDNVKVREKVSASKIMDPCPLSSKSEPDLANLDKRTDQVCPSENKDPSSPHDEDLVCKDFNPEMGPEVFVGVIFERKRQYNNFDFWTMVPNPEELSYNENLAVYERNRKLLREYKKQVRAYEGFHVDVKVFCRGASIIKPVEKDDELMTGKVEASVAFAIEKYNQSEGKDLKLKRVVKANVQIVLGFNFYLTLETNDDCFYEAKVFDEVGGAGKILLFFRSAKYYPLVSEEKTEEKI</sequence>
<dbReference type="GO" id="GO:0005525">
    <property type="term" value="F:GTP binding"/>
    <property type="evidence" value="ECO:0007669"/>
    <property type="project" value="UniProtKB-KW"/>
</dbReference>
<comment type="caution">
    <text evidence="8">The sequence shown here is derived from an EMBL/GenBank/DDBJ whole genome shotgun (WGS) entry which is preliminary data.</text>
</comment>
<evidence type="ECO:0000313" key="8">
    <source>
        <dbReference type="EMBL" id="PON90724.1"/>
    </source>
</evidence>
<dbReference type="OrthoDB" id="4928at2759"/>
<dbReference type="CDD" id="cd03703">
    <property type="entry name" value="aeIF5B_II"/>
    <property type="match status" value="1"/>
</dbReference>
<evidence type="ECO:0000259" key="7">
    <source>
        <dbReference type="Pfam" id="PF00031"/>
    </source>
</evidence>
<feature type="domain" description="Cystatin" evidence="7">
    <location>
        <begin position="853"/>
        <end position="909"/>
    </location>
</feature>
<dbReference type="InterPro" id="IPR046350">
    <property type="entry name" value="Cystatin_sf"/>
</dbReference>
<name>A0A2P5EYW1_TREOI</name>
<evidence type="ECO:0000256" key="1">
    <source>
        <dbReference type="ARBA" id="ARBA00022690"/>
    </source>
</evidence>
<dbReference type="CDD" id="cd00042">
    <property type="entry name" value="CY"/>
    <property type="match status" value="1"/>
</dbReference>
<dbReference type="EMBL" id="JXTC01000080">
    <property type="protein sequence ID" value="PON90724.1"/>
    <property type="molecule type" value="Genomic_DNA"/>
</dbReference>
<feature type="compositionally biased region" description="Basic and acidic residues" evidence="5">
    <location>
        <begin position="126"/>
        <end position="151"/>
    </location>
</feature>
<dbReference type="STRING" id="63057.A0A2P5EYW1"/>
<keyword evidence="2" id="KW-0789">Thiol protease inhibitor</keyword>
<keyword evidence="1" id="KW-0646">Protease inhibitor</keyword>
<feature type="domain" description="Tr-type G" evidence="6">
    <location>
        <begin position="392"/>
        <end position="537"/>
    </location>
</feature>
<feature type="non-terminal residue" evidence="8">
    <location>
        <position position="1"/>
    </location>
</feature>
<dbReference type="InParanoid" id="A0A2P5EYW1"/>
<feature type="region of interest" description="Disordered" evidence="5">
    <location>
        <begin position="202"/>
        <end position="241"/>
    </location>
</feature>
<evidence type="ECO:0000256" key="3">
    <source>
        <dbReference type="ARBA" id="ARBA00022741"/>
    </source>
</evidence>
<dbReference type="SUPFAM" id="SSF54403">
    <property type="entry name" value="Cystatin/monellin"/>
    <property type="match status" value="1"/>
</dbReference>
<gene>
    <name evidence="8" type="ORF">TorRG33x02_133620</name>
</gene>
<keyword evidence="3" id="KW-0547">Nucleotide-binding</keyword>
<dbReference type="GO" id="GO:0005739">
    <property type="term" value="C:mitochondrion"/>
    <property type="evidence" value="ECO:0007669"/>
    <property type="project" value="TreeGrafter"/>
</dbReference>
<organism evidence="8 9">
    <name type="scientific">Trema orientale</name>
    <name type="common">Charcoal tree</name>
    <name type="synonym">Celtis orientalis</name>
    <dbReference type="NCBI Taxonomy" id="63057"/>
    <lineage>
        <taxon>Eukaryota</taxon>
        <taxon>Viridiplantae</taxon>
        <taxon>Streptophyta</taxon>
        <taxon>Embryophyta</taxon>
        <taxon>Tracheophyta</taxon>
        <taxon>Spermatophyta</taxon>
        <taxon>Magnoliopsida</taxon>
        <taxon>eudicotyledons</taxon>
        <taxon>Gunneridae</taxon>
        <taxon>Pentapetalae</taxon>
        <taxon>rosids</taxon>
        <taxon>fabids</taxon>
        <taxon>Rosales</taxon>
        <taxon>Cannabaceae</taxon>
        <taxon>Trema</taxon>
    </lineage>
</organism>
<keyword evidence="4" id="KW-0342">GTP-binding</keyword>
<dbReference type="GO" id="GO:0003743">
    <property type="term" value="F:translation initiation factor activity"/>
    <property type="evidence" value="ECO:0007669"/>
    <property type="project" value="TreeGrafter"/>
</dbReference>
<dbReference type="SUPFAM" id="SSF50447">
    <property type="entry name" value="Translation proteins"/>
    <property type="match status" value="1"/>
</dbReference>
<dbReference type="Gene3D" id="3.10.450.10">
    <property type="match status" value="1"/>
</dbReference>
<dbReference type="InterPro" id="IPR009000">
    <property type="entry name" value="Transl_B-barrel_sf"/>
</dbReference>
<feature type="region of interest" description="Disordered" evidence="5">
    <location>
        <begin position="269"/>
        <end position="302"/>
    </location>
</feature>
<feature type="region of interest" description="Disordered" evidence="5">
    <location>
        <begin position="738"/>
        <end position="758"/>
    </location>
</feature>
<dbReference type="PANTHER" id="PTHR43381:SF4">
    <property type="entry name" value="EUKARYOTIC TRANSLATION INITIATION FACTOR 5B"/>
    <property type="match status" value="1"/>
</dbReference>
<dbReference type="InterPro" id="IPR000795">
    <property type="entry name" value="T_Tr_GTP-bd_dom"/>
</dbReference>
<evidence type="ECO:0000256" key="4">
    <source>
        <dbReference type="ARBA" id="ARBA00023134"/>
    </source>
</evidence>
<dbReference type="InterPro" id="IPR015760">
    <property type="entry name" value="TIF_IF2"/>
</dbReference>
<evidence type="ECO:0000256" key="2">
    <source>
        <dbReference type="ARBA" id="ARBA00022704"/>
    </source>
</evidence>
<evidence type="ECO:0000313" key="9">
    <source>
        <dbReference type="Proteomes" id="UP000237000"/>
    </source>
</evidence>
<feature type="compositionally biased region" description="Low complexity" evidence="5">
    <location>
        <begin position="270"/>
        <end position="302"/>
    </location>
</feature>
<dbReference type="SUPFAM" id="SSF52540">
    <property type="entry name" value="P-loop containing nucleoside triphosphate hydrolases"/>
    <property type="match status" value="1"/>
</dbReference>
<dbReference type="Proteomes" id="UP000237000">
    <property type="component" value="Unassembled WGS sequence"/>
</dbReference>
<dbReference type="PANTHER" id="PTHR43381">
    <property type="entry name" value="TRANSLATION INITIATION FACTOR IF-2-RELATED"/>
    <property type="match status" value="1"/>
</dbReference>
<evidence type="ECO:0000259" key="6">
    <source>
        <dbReference type="Pfam" id="PF00009"/>
    </source>
</evidence>
<dbReference type="GO" id="GO:0003924">
    <property type="term" value="F:GTPase activity"/>
    <property type="evidence" value="ECO:0007669"/>
    <property type="project" value="InterPro"/>
</dbReference>
<evidence type="ECO:0000256" key="5">
    <source>
        <dbReference type="SAM" id="MobiDB-lite"/>
    </source>
</evidence>
<feature type="region of interest" description="Disordered" evidence="5">
    <location>
        <begin position="114"/>
        <end position="161"/>
    </location>
</feature>
<dbReference type="InterPro" id="IPR027417">
    <property type="entry name" value="P-loop_NTPase"/>
</dbReference>
<proteinExistence type="predicted"/>
<dbReference type="Pfam" id="PF00009">
    <property type="entry name" value="GTP_EFTU"/>
    <property type="match status" value="1"/>
</dbReference>
<dbReference type="AlphaFoldDB" id="A0A2P5EYW1"/>
<protein>
    <submittedName>
        <fullName evidence="8">Uncharacterized protein</fullName>
    </submittedName>
</protein>
<accession>A0A2P5EYW1</accession>
<dbReference type="InterPro" id="IPR000010">
    <property type="entry name" value="Cystatin_dom"/>
</dbReference>
<dbReference type="Gene3D" id="3.40.50.300">
    <property type="entry name" value="P-loop containing nucleotide triphosphate hydrolases"/>
    <property type="match status" value="1"/>
</dbReference>